<sequence>MACIVGAQAKWTAIDLGQDGSFAAGMIAGVPAGLYDTVDGIVKTASSPVETYEALKSLFNSGDVLGNVSDAVKQSYIDRIDRMEAEYQKAGASGSFNAGVEGGKLVTDIASLLAGGAGAAKVTAGVTEKIVAKVASKAGPAAANAGKATVINFQNKVLGEYSAIKPGPLDNDLAKTFSGARYQEVVLKEDTILYRGGVSDKPFGQFFSSEPPQGVLQTRVDKAVLPKWPEGGTSPIDSSIAIKIPAGTKVYIGEVGSQNGLYVGGTQQIVVPKAWSIKGAEVMEIKPLK</sequence>
<name>A0A0U1HQN9_YERRO</name>
<organism evidence="1 2">
    <name type="scientific">Yersinia rohdei</name>
    <dbReference type="NCBI Taxonomy" id="29485"/>
    <lineage>
        <taxon>Bacteria</taxon>
        <taxon>Pseudomonadati</taxon>
        <taxon>Pseudomonadota</taxon>
        <taxon>Gammaproteobacteria</taxon>
        <taxon>Enterobacterales</taxon>
        <taxon>Yersiniaceae</taxon>
        <taxon>Yersinia</taxon>
    </lineage>
</organism>
<evidence type="ECO:0000313" key="1">
    <source>
        <dbReference type="EMBL" id="CQI88885.1"/>
    </source>
</evidence>
<gene>
    <name evidence="1" type="ORF">ERS008555_01236</name>
</gene>
<evidence type="ECO:0000313" key="2">
    <source>
        <dbReference type="Proteomes" id="UP000042054"/>
    </source>
</evidence>
<protein>
    <submittedName>
        <fullName evidence="1">Uncharacterized protein</fullName>
    </submittedName>
</protein>
<dbReference type="EMBL" id="CTKE01000005">
    <property type="protein sequence ID" value="CQI88885.1"/>
    <property type="molecule type" value="Genomic_DNA"/>
</dbReference>
<proteinExistence type="predicted"/>
<accession>A0A0U1HQN9</accession>
<dbReference type="Proteomes" id="UP000042054">
    <property type="component" value="Unassembled WGS sequence"/>
</dbReference>
<reference evidence="1 2" key="1">
    <citation type="submission" date="2015-03" db="EMBL/GenBank/DDBJ databases">
        <authorList>
            <person name="Murphy D."/>
        </authorList>
    </citation>
    <scope>NUCLEOTIDE SEQUENCE [LARGE SCALE GENOMIC DNA]</scope>
    <source>
        <strain evidence="1 2">68/02</strain>
    </source>
</reference>
<dbReference type="AlphaFoldDB" id="A0A0U1HQN9"/>